<name>K1STY8_9ZZZZ</name>
<sequence length="70" mass="7974">MVPNQISVTGYDDSVYASMVRPKLTTVHQDIPQKAHVALKRLLKLIQGETLDELNIKNPVYLVKRDSVRE</sequence>
<dbReference type="InterPro" id="IPR028082">
    <property type="entry name" value="Peripla_BP_I"/>
</dbReference>
<gene>
    <name evidence="5" type="ORF">OBE_08688</name>
</gene>
<evidence type="ECO:0000259" key="4">
    <source>
        <dbReference type="Pfam" id="PF13377"/>
    </source>
</evidence>
<organism evidence="5">
    <name type="scientific">human gut metagenome</name>
    <dbReference type="NCBI Taxonomy" id="408170"/>
    <lineage>
        <taxon>unclassified sequences</taxon>
        <taxon>metagenomes</taxon>
        <taxon>organismal metagenomes</taxon>
    </lineage>
</organism>
<keyword evidence="1" id="KW-0805">Transcription regulation</keyword>
<feature type="domain" description="Transcriptional regulator LacI/GalR-like sensor" evidence="4">
    <location>
        <begin position="2"/>
        <end position="68"/>
    </location>
</feature>
<evidence type="ECO:0000256" key="1">
    <source>
        <dbReference type="ARBA" id="ARBA00023015"/>
    </source>
</evidence>
<keyword evidence="2" id="KW-0238">DNA-binding</keyword>
<proteinExistence type="predicted"/>
<evidence type="ECO:0000256" key="2">
    <source>
        <dbReference type="ARBA" id="ARBA00023125"/>
    </source>
</evidence>
<dbReference type="PANTHER" id="PTHR30146">
    <property type="entry name" value="LACI-RELATED TRANSCRIPTIONAL REPRESSOR"/>
    <property type="match status" value="1"/>
</dbReference>
<dbReference type="GO" id="GO:0003700">
    <property type="term" value="F:DNA-binding transcription factor activity"/>
    <property type="evidence" value="ECO:0007669"/>
    <property type="project" value="TreeGrafter"/>
</dbReference>
<reference evidence="5" key="1">
    <citation type="journal article" date="2013" name="Environ. Microbiol.">
        <title>Microbiota from the distal guts of lean and obese adolescents exhibit partial functional redundancy besides clear differences in community structure.</title>
        <authorList>
            <person name="Ferrer M."/>
            <person name="Ruiz A."/>
            <person name="Lanza F."/>
            <person name="Haange S.B."/>
            <person name="Oberbach A."/>
            <person name="Till H."/>
            <person name="Bargiela R."/>
            <person name="Campoy C."/>
            <person name="Segura M.T."/>
            <person name="Richter M."/>
            <person name="von Bergen M."/>
            <person name="Seifert J."/>
            <person name="Suarez A."/>
        </authorList>
    </citation>
    <scope>NUCLEOTIDE SEQUENCE</scope>
</reference>
<dbReference type="Pfam" id="PF13377">
    <property type="entry name" value="Peripla_BP_3"/>
    <property type="match status" value="1"/>
</dbReference>
<dbReference type="PANTHER" id="PTHR30146:SF109">
    <property type="entry name" value="HTH-TYPE TRANSCRIPTIONAL REGULATOR GALS"/>
    <property type="match status" value="1"/>
</dbReference>
<dbReference type="SUPFAM" id="SSF53822">
    <property type="entry name" value="Periplasmic binding protein-like I"/>
    <property type="match status" value="1"/>
</dbReference>
<dbReference type="Gene3D" id="3.40.50.2300">
    <property type="match status" value="1"/>
</dbReference>
<dbReference type="GO" id="GO:0000976">
    <property type="term" value="F:transcription cis-regulatory region binding"/>
    <property type="evidence" value="ECO:0007669"/>
    <property type="project" value="TreeGrafter"/>
</dbReference>
<dbReference type="EMBL" id="AJWZ01005998">
    <property type="protein sequence ID" value="EKC61018.1"/>
    <property type="molecule type" value="Genomic_DNA"/>
</dbReference>
<keyword evidence="3" id="KW-0804">Transcription</keyword>
<accession>K1STY8</accession>
<evidence type="ECO:0000256" key="3">
    <source>
        <dbReference type="ARBA" id="ARBA00023163"/>
    </source>
</evidence>
<comment type="caution">
    <text evidence="5">The sequence shown here is derived from an EMBL/GenBank/DDBJ whole genome shotgun (WGS) entry which is preliminary data.</text>
</comment>
<protein>
    <submittedName>
        <fullName evidence="5">Transcriptional regulator, LacI family</fullName>
    </submittedName>
</protein>
<evidence type="ECO:0000313" key="5">
    <source>
        <dbReference type="EMBL" id="EKC61018.1"/>
    </source>
</evidence>
<dbReference type="InterPro" id="IPR046335">
    <property type="entry name" value="LacI/GalR-like_sensor"/>
</dbReference>
<dbReference type="AlphaFoldDB" id="K1STY8"/>